<organism evidence="8 9">
    <name type="scientific">Solanum verrucosum</name>
    <dbReference type="NCBI Taxonomy" id="315347"/>
    <lineage>
        <taxon>Eukaryota</taxon>
        <taxon>Viridiplantae</taxon>
        <taxon>Streptophyta</taxon>
        <taxon>Embryophyta</taxon>
        <taxon>Tracheophyta</taxon>
        <taxon>Spermatophyta</taxon>
        <taxon>Magnoliopsida</taxon>
        <taxon>eudicotyledons</taxon>
        <taxon>Gunneridae</taxon>
        <taxon>Pentapetalae</taxon>
        <taxon>asterids</taxon>
        <taxon>lamiids</taxon>
        <taxon>Solanales</taxon>
        <taxon>Solanaceae</taxon>
        <taxon>Solanoideae</taxon>
        <taxon>Solaneae</taxon>
        <taxon>Solanum</taxon>
    </lineage>
</organism>
<dbReference type="AlphaFoldDB" id="A0AAF0PWE8"/>
<dbReference type="InterPro" id="IPR016177">
    <property type="entry name" value="DNA-bd_dom_sf"/>
</dbReference>
<sequence>MSEEDSSIPQMEAALAVAGETVKERPSWLPEDWKFKSVVRMGGATAGLTDHYYYEPLSGKRFRSKIAVLDFLKTGTKRKKGDNTDSETPKGKNKEVETTFFFDSANPPESVCWTLTDSNEDIWKPSINGDMISEMEKQQWDVVFSSVSNLEISNTKNDQK</sequence>
<dbReference type="PROSITE" id="PS50982">
    <property type="entry name" value="MBD"/>
    <property type="match status" value="1"/>
</dbReference>
<keyword evidence="4" id="KW-0804">Transcription</keyword>
<feature type="compositionally biased region" description="Basic and acidic residues" evidence="6">
    <location>
        <begin position="81"/>
        <end position="96"/>
    </location>
</feature>
<dbReference type="EMBL" id="CP133612">
    <property type="protein sequence ID" value="WMV12063.1"/>
    <property type="molecule type" value="Genomic_DNA"/>
</dbReference>
<feature type="domain" description="MBD" evidence="7">
    <location>
        <begin position="19"/>
        <end position="91"/>
    </location>
</feature>
<gene>
    <name evidence="8" type="ORF">MTR67_005448</name>
</gene>
<dbReference type="PANTHER" id="PTHR12396">
    <property type="entry name" value="METHYL-CPG BINDING PROTEIN, MBD"/>
    <property type="match status" value="1"/>
</dbReference>
<protein>
    <recommendedName>
        <fullName evidence="7">MBD domain-containing protein</fullName>
    </recommendedName>
</protein>
<feature type="region of interest" description="Disordered" evidence="6">
    <location>
        <begin position="76"/>
        <end position="96"/>
    </location>
</feature>
<reference evidence="8" key="1">
    <citation type="submission" date="2023-08" db="EMBL/GenBank/DDBJ databases">
        <title>A de novo genome assembly of Solanum verrucosum Schlechtendal, a Mexican diploid species geographically isolated from the other diploid A-genome species in potato relatives.</title>
        <authorList>
            <person name="Hosaka K."/>
        </authorList>
    </citation>
    <scope>NUCLEOTIDE SEQUENCE</scope>
    <source>
        <tissue evidence="8">Young leaves</tissue>
    </source>
</reference>
<dbReference type="Proteomes" id="UP001234989">
    <property type="component" value="Chromosome 1"/>
</dbReference>
<dbReference type="InterPro" id="IPR001739">
    <property type="entry name" value="Methyl_CpG_DNA-bd"/>
</dbReference>
<dbReference type="GO" id="GO:0003677">
    <property type="term" value="F:DNA binding"/>
    <property type="evidence" value="ECO:0007669"/>
    <property type="project" value="UniProtKB-KW"/>
</dbReference>
<evidence type="ECO:0000256" key="4">
    <source>
        <dbReference type="ARBA" id="ARBA00023163"/>
    </source>
</evidence>
<evidence type="ECO:0000256" key="5">
    <source>
        <dbReference type="ARBA" id="ARBA00023242"/>
    </source>
</evidence>
<keyword evidence="5" id="KW-0539">Nucleus</keyword>
<evidence type="ECO:0000313" key="9">
    <source>
        <dbReference type="Proteomes" id="UP001234989"/>
    </source>
</evidence>
<evidence type="ECO:0000259" key="7">
    <source>
        <dbReference type="PROSITE" id="PS50982"/>
    </source>
</evidence>
<dbReference type="GO" id="GO:0005634">
    <property type="term" value="C:nucleus"/>
    <property type="evidence" value="ECO:0007669"/>
    <property type="project" value="UniProtKB-SubCell"/>
</dbReference>
<keyword evidence="2" id="KW-0805">Transcription regulation</keyword>
<dbReference type="PANTHER" id="PTHR12396:SF60">
    <property type="entry name" value="MBD DOMAIN-CONTAINING PROTEIN"/>
    <property type="match status" value="1"/>
</dbReference>
<accession>A0AAF0PWE8</accession>
<keyword evidence="9" id="KW-1185">Reference proteome</keyword>
<dbReference type="Pfam" id="PF01429">
    <property type="entry name" value="MBD"/>
    <property type="match status" value="1"/>
</dbReference>
<evidence type="ECO:0000256" key="2">
    <source>
        <dbReference type="ARBA" id="ARBA00023015"/>
    </source>
</evidence>
<evidence type="ECO:0000256" key="3">
    <source>
        <dbReference type="ARBA" id="ARBA00023125"/>
    </source>
</evidence>
<evidence type="ECO:0000256" key="6">
    <source>
        <dbReference type="SAM" id="MobiDB-lite"/>
    </source>
</evidence>
<keyword evidence="3" id="KW-0238">DNA-binding</keyword>
<evidence type="ECO:0000256" key="1">
    <source>
        <dbReference type="ARBA" id="ARBA00004123"/>
    </source>
</evidence>
<name>A0AAF0PWE8_SOLVR</name>
<comment type="subcellular location">
    <subcellularLocation>
        <location evidence="1">Nucleus</location>
    </subcellularLocation>
</comment>
<evidence type="ECO:0000313" key="8">
    <source>
        <dbReference type="EMBL" id="WMV12063.1"/>
    </source>
</evidence>
<proteinExistence type="predicted"/>
<dbReference type="SUPFAM" id="SSF54171">
    <property type="entry name" value="DNA-binding domain"/>
    <property type="match status" value="1"/>
</dbReference>
<dbReference type="Gene3D" id="3.30.890.10">
    <property type="entry name" value="Methyl-cpg-binding Protein 2, Chain A"/>
    <property type="match status" value="1"/>
</dbReference>